<sequence>CHEANGGYLHRRLGRRVLNFGCDSKHNDLSVILENFGNWIQLVAKLDNKLQKQQLIWSLLLAIETLKPCLPKDLIYILPTLLMIQIAFKLAKIDLSAKAKAVLLKEKEYQLAIGLSEVTKNLNKNYDQIFEELLLKKMNNFDINDIHQKVIENVKIGCNFDKLKIVILKPSPAPNSNKNVYETCDMFLNDIANTEVTTIDIACDEAIFQRLKNYNNQNLTTNIILGQWHTSKDMCQALIAAFFGYGIFNIAAQLG</sequence>
<protein>
    <submittedName>
        <fullName evidence="1">43289_t:CDS:1</fullName>
    </submittedName>
</protein>
<reference evidence="1 2" key="1">
    <citation type="submission" date="2021-06" db="EMBL/GenBank/DDBJ databases">
        <authorList>
            <person name="Kallberg Y."/>
            <person name="Tangrot J."/>
            <person name="Rosling A."/>
        </authorList>
    </citation>
    <scope>NUCLEOTIDE SEQUENCE [LARGE SCALE GENOMIC DNA]</scope>
    <source>
        <strain evidence="1 2">120-4 pot B 10/14</strain>
    </source>
</reference>
<evidence type="ECO:0000313" key="2">
    <source>
        <dbReference type="Proteomes" id="UP000789901"/>
    </source>
</evidence>
<feature type="non-terminal residue" evidence="1">
    <location>
        <position position="255"/>
    </location>
</feature>
<accession>A0ABN7X4S5</accession>
<keyword evidence="2" id="KW-1185">Reference proteome</keyword>
<proteinExistence type="predicted"/>
<name>A0ABN7X4S5_GIGMA</name>
<dbReference type="Proteomes" id="UP000789901">
    <property type="component" value="Unassembled WGS sequence"/>
</dbReference>
<organism evidence="1 2">
    <name type="scientific">Gigaspora margarita</name>
    <dbReference type="NCBI Taxonomy" id="4874"/>
    <lineage>
        <taxon>Eukaryota</taxon>
        <taxon>Fungi</taxon>
        <taxon>Fungi incertae sedis</taxon>
        <taxon>Mucoromycota</taxon>
        <taxon>Glomeromycotina</taxon>
        <taxon>Glomeromycetes</taxon>
        <taxon>Diversisporales</taxon>
        <taxon>Gigasporaceae</taxon>
        <taxon>Gigaspora</taxon>
    </lineage>
</organism>
<gene>
    <name evidence="1" type="ORF">GMARGA_LOCUS38611</name>
</gene>
<feature type="non-terminal residue" evidence="1">
    <location>
        <position position="1"/>
    </location>
</feature>
<dbReference type="EMBL" id="CAJVQB010087155">
    <property type="protein sequence ID" value="CAG8847321.1"/>
    <property type="molecule type" value="Genomic_DNA"/>
</dbReference>
<evidence type="ECO:0000313" key="1">
    <source>
        <dbReference type="EMBL" id="CAG8847321.1"/>
    </source>
</evidence>
<comment type="caution">
    <text evidence="1">The sequence shown here is derived from an EMBL/GenBank/DDBJ whole genome shotgun (WGS) entry which is preliminary data.</text>
</comment>